<evidence type="ECO:0000313" key="3">
    <source>
        <dbReference type="Proteomes" id="UP000289323"/>
    </source>
</evidence>
<dbReference type="SUPFAM" id="SSF56784">
    <property type="entry name" value="HAD-like"/>
    <property type="match status" value="1"/>
</dbReference>
<dbReference type="Proteomes" id="UP000289323">
    <property type="component" value="Unassembled WGS sequence"/>
</dbReference>
<organism evidence="2 3">
    <name type="scientific">Thermothielavioides terrestris</name>
    <dbReference type="NCBI Taxonomy" id="2587410"/>
    <lineage>
        <taxon>Eukaryota</taxon>
        <taxon>Fungi</taxon>
        <taxon>Dikarya</taxon>
        <taxon>Ascomycota</taxon>
        <taxon>Pezizomycotina</taxon>
        <taxon>Sordariomycetes</taxon>
        <taxon>Sordariomycetidae</taxon>
        <taxon>Sordariales</taxon>
        <taxon>Chaetomiaceae</taxon>
        <taxon>Thermothielavioides</taxon>
    </lineage>
</organism>
<dbReference type="PANTHER" id="PTHR14269">
    <property type="entry name" value="CDP-DIACYLGLYCEROL--GLYCEROL-3-PHOSPHATE 3-PHOSPHATIDYLTRANSFERASE-RELATED"/>
    <property type="match status" value="1"/>
</dbReference>
<name>A0A446BAH3_9PEZI</name>
<feature type="compositionally biased region" description="Low complexity" evidence="1">
    <location>
        <begin position="305"/>
        <end position="315"/>
    </location>
</feature>
<dbReference type="InterPro" id="IPR036412">
    <property type="entry name" value="HAD-like_sf"/>
</dbReference>
<dbReference type="Pfam" id="PF13344">
    <property type="entry name" value="Hydrolase_6"/>
    <property type="match status" value="1"/>
</dbReference>
<dbReference type="InterPro" id="IPR006357">
    <property type="entry name" value="HAD-SF_hydro_IIA"/>
</dbReference>
<dbReference type="Pfam" id="PF13242">
    <property type="entry name" value="Hydrolase_like"/>
    <property type="match status" value="1"/>
</dbReference>
<gene>
    <name evidence="2" type="ORF">TT172_LOCUS1901</name>
</gene>
<dbReference type="InterPro" id="IPR050324">
    <property type="entry name" value="CDP-alcohol_PTase-I"/>
</dbReference>
<evidence type="ECO:0000256" key="1">
    <source>
        <dbReference type="SAM" id="MobiDB-lite"/>
    </source>
</evidence>
<reference evidence="2 3" key="1">
    <citation type="submission" date="2018-04" db="EMBL/GenBank/DDBJ databases">
        <authorList>
            <person name="Huttner S."/>
            <person name="Dainat J."/>
        </authorList>
    </citation>
    <scope>NUCLEOTIDE SEQUENCE [LARGE SCALE GENOMIC DNA]</scope>
</reference>
<dbReference type="NCBIfam" id="TIGR01460">
    <property type="entry name" value="HAD-SF-IIA"/>
    <property type="match status" value="1"/>
</dbReference>
<dbReference type="InterPro" id="IPR006353">
    <property type="entry name" value="HAD-SF_hydro_IIA_CECR5"/>
</dbReference>
<dbReference type="AlphaFoldDB" id="A0A446BAH3"/>
<dbReference type="GO" id="GO:0005739">
    <property type="term" value="C:mitochondrion"/>
    <property type="evidence" value="ECO:0007669"/>
    <property type="project" value="TreeGrafter"/>
</dbReference>
<dbReference type="NCBIfam" id="TIGR01456">
    <property type="entry name" value="CECR5"/>
    <property type="match status" value="1"/>
</dbReference>
<dbReference type="PANTHER" id="PTHR14269:SF57">
    <property type="entry name" value="SUPERFAMILY HYDROLASE, PUTATIVE (AFU_ORTHOLOGUE AFUA_2G02580)-RELATED"/>
    <property type="match status" value="1"/>
</dbReference>
<sequence>MAAVAGPLRSIDGVLLHVSKPIPGATEVLQFLHDYNIPFILLTNGGGKHETERVRDLSEKLGVPLSTDNFVQSHTPFRELLEGPDSLRDKTVLVTGSDYEKCRAIFKEYGFQNVVTPADIYAADPTIFPFQPVSTFTAPSQPLPKPLYHPSTSPTTSSVPSPSELAPYLKIDAIFILNDPRDWALDTQILTDLLLSHGGYLGTYSAHNGAATLPNRGWQRDGQPRLYFSNADLLWSAAHPLPRLGQGAFQAALAGLWRRVTAGAAELERTCIGKPFGGTYRFAERVLARHRSEVLRRLVAGTAAAGAATTTTTTTGRRREGGEGEGKEGEAAGGGDGLKTVYMVGDNPESDIAGANGHVSEDGAEWVSVLVKTGVWREGRGAKLGGEFKPRAVVDDVKAAVEWALRREGWRQGDWEGKKLS</sequence>
<feature type="compositionally biased region" description="Basic and acidic residues" evidence="1">
    <location>
        <begin position="317"/>
        <end position="330"/>
    </location>
</feature>
<dbReference type="InterPro" id="IPR023214">
    <property type="entry name" value="HAD_sf"/>
</dbReference>
<accession>A0A446BAH3</accession>
<feature type="region of interest" description="Disordered" evidence="1">
    <location>
        <begin position="305"/>
        <end position="337"/>
    </location>
</feature>
<dbReference type="GO" id="GO:0046474">
    <property type="term" value="P:glycerophospholipid biosynthetic process"/>
    <property type="evidence" value="ECO:0007669"/>
    <property type="project" value="TreeGrafter"/>
</dbReference>
<dbReference type="EMBL" id="OUUZ01000001">
    <property type="protein sequence ID" value="SPQ19482.1"/>
    <property type="molecule type" value="Genomic_DNA"/>
</dbReference>
<proteinExistence type="predicted"/>
<dbReference type="Gene3D" id="3.40.50.1000">
    <property type="entry name" value="HAD superfamily/HAD-like"/>
    <property type="match status" value="2"/>
</dbReference>
<protein>
    <submittedName>
        <fullName evidence="2">45b125d4-ecb0-4f1f-8b3e-02f3d22cb563</fullName>
    </submittedName>
</protein>
<evidence type="ECO:0000313" key="2">
    <source>
        <dbReference type="EMBL" id="SPQ19482.1"/>
    </source>
</evidence>